<keyword evidence="2" id="KW-1185">Reference proteome</keyword>
<name>A0A511AZN0_9PROT</name>
<comment type="caution">
    <text evidence="1">The sequence shown here is derived from an EMBL/GenBank/DDBJ whole genome shotgun (WGS) entry which is preliminary data.</text>
</comment>
<organism evidence="1 2">
    <name type="scientific">Gluconobacter wancherniae NBRC 103581</name>
    <dbReference type="NCBI Taxonomy" id="656744"/>
    <lineage>
        <taxon>Bacteria</taxon>
        <taxon>Pseudomonadati</taxon>
        <taxon>Pseudomonadota</taxon>
        <taxon>Alphaproteobacteria</taxon>
        <taxon>Acetobacterales</taxon>
        <taxon>Acetobacteraceae</taxon>
        <taxon>Gluconobacter</taxon>
    </lineage>
</organism>
<protein>
    <submittedName>
        <fullName evidence="1">Uncharacterized protein</fullName>
    </submittedName>
</protein>
<dbReference type="Proteomes" id="UP000321230">
    <property type="component" value="Unassembled WGS sequence"/>
</dbReference>
<dbReference type="RefSeq" id="WP_186819554.1">
    <property type="nucleotide sequence ID" value="NZ_BARC01000003.1"/>
</dbReference>
<dbReference type="AlphaFoldDB" id="A0A511AZN0"/>
<accession>A0A511AZN0</accession>
<dbReference type="EMBL" id="BJUZ01000002">
    <property type="protein sequence ID" value="GEK93655.1"/>
    <property type="molecule type" value="Genomic_DNA"/>
</dbReference>
<proteinExistence type="predicted"/>
<reference evidence="1 2" key="1">
    <citation type="submission" date="2019-07" db="EMBL/GenBank/DDBJ databases">
        <title>Whole genome shotgun sequence of Gluconobacter wancherniae NBRC 103581.</title>
        <authorList>
            <person name="Hosoyama A."/>
            <person name="Uohara A."/>
            <person name="Ohji S."/>
            <person name="Ichikawa N."/>
        </authorList>
    </citation>
    <scope>NUCLEOTIDE SEQUENCE [LARGE SCALE GENOMIC DNA]</scope>
    <source>
        <strain evidence="1 2">NBRC 103581</strain>
    </source>
</reference>
<gene>
    <name evidence="1" type="ORF">GWA01_14250</name>
</gene>
<evidence type="ECO:0000313" key="2">
    <source>
        <dbReference type="Proteomes" id="UP000321230"/>
    </source>
</evidence>
<evidence type="ECO:0000313" key="1">
    <source>
        <dbReference type="EMBL" id="GEK93655.1"/>
    </source>
</evidence>
<sequence length="92" mass="10562">MTVLEVAFDLRFEQIGDCLPAGWLRTRVDPFQKEEAAHVVDDIGHLPLRLRELQHLARMTILVRPLCGFVLPLLWDPSFPKIGFLSVRITLL</sequence>